<dbReference type="Proteomes" id="UP000011115">
    <property type="component" value="Unassembled WGS sequence"/>
</dbReference>
<dbReference type="PaxDb" id="4113-PGSC0003DMT400089273"/>
<evidence type="ECO:0000313" key="1">
    <source>
        <dbReference type="EnsemblPlants" id="PGSC0003DMT400089273"/>
    </source>
</evidence>
<dbReference type="AlphaFoldDB" id="M1DHU0"/>
<protein>
    <submittedName>
        <fullName evidence="1">Uncharacterized protein</fullName>
    </submittedName>
</protein>
<dbReference type="Gramene" id="PGSC0003DMT400089273">
    <property type="protein sequence ID" value="PGSC0003DMT400089273"/>
    <property type="gene ID" value="PGSC0003DMG400038844"/>
</dbReference>
<evidence type="ECO:0000313" key="2">
    <source>
        <dbReference type="Proteomes" id="UP000011115"/>
    </source>
</evidence>
<reference evidence="2" key="1">
    <citation type="journal article" date="2011" name="Nature">
        <title>Genome sequence and analysis of the tuber crop potato.</title>
        <authorList>
            <consortium name="The Potato Genome Sequencing Consortium"/>
        </authorList>
    </citation>
    <scope>NUCLEOTIDE SEQUENCE [LARGE SCALE GENOMIC DNA]</scope>
    <source>
        <strain evidence="2">cv. DM1-3 516 R44</strain>
    </source>
</reference>
<dbReference type="InParanoid" id="M1DHU0"/>
<sequence length="109" mass="11585">MELGEVYEKGDKAVKMHLATTHHDHEGLHDPWWPPRAVVPPVVGEAVSSQGCPKEGSPSRATSRLVLMTMDSGNARGVAFTTWEVWQVEGATGQGTTGTTMGRGALDGS</sequence>
<name>M1DHU0_SOLTU</name>
<reference evidence="1" key="2">
    <citation type="submission" date="2015-06" db="UniProtKB">
        <authorList>
            <consortium name="EnsemblPlants"/>
        </authorList>
    </citation>
    <scope>IDENTIFICATION</scope>
    <source>
        <strain evidence="1">DM1-3 516 R44</strain>
    </source>
</reference>
<accession>M1DHU0</accession>
<proteinExistence type="predicted"/>
<dbReference type="HOGENOM" id="CLU_2188617_0_0_1"/>
<organism evidence="1 2">
    <name type="scientific">Solanum tuberosum</name>
    <name type="common">Potato</name>
    <dbReference type="NCBI Taxonomy" id="4113"/>
    <lineage>
        <taxon>Eukaryota</taxon>
        <taxon>Viridiplantae</taxon>
        <taxon>Streptophyta</taxon>
        <taxon>Embryophyta</taxon>
        <taxon>Tracheophyta</taxon>
        <taxon>Spermatophyta</taxon>
        <taxon>Magnoliopsida</taxon>
        <taxon>eudicotyledons</taxon>
        <taxon>Gunneridae</taxon>
        <taxon>Pentapetalae</taxon>
        <taxon>asterids</taxon>
        <taxon>lamiids</taxon>
        <taxon>Solanales</taxon>
        <taxon>Solanaceae</taxon>
        <taxon>Solanoideae</taxon>
        <taxon>Solaneae</taxon>
        <taxon>Solanum</taxon>
    </lineage>
</organism>
<keyword evidence="2" id="KW-1185">Reference proteome</keyword>
<dbReference type="EnsemblPlants" id="PGSC0003DMT400089273">
    <property type="protein sequence ID" value="PGSC0003DMT400089273"/>
    <property type="gene ID" value="PGSC0003DMG400038844"/>
</dbReference>